<dbReference type="STRING" id="1855283.SAMN05216382_1242"/>
<feature type="compositionally biased region" description="Basic and acidic residues" evidence="1">
    <location>
        <begin position="11"/>
        <end position="22"/>
    </location>
</feature>
<feature type="region of interest" description="Disordered" evidence="1">
    <location>
        <begin position="1"/>
        <end position="30"/>
    </location>
</feature>
<dbReference type="PANTHER" id="PTHR42695">
    <property type="entry name" value="GLUTAMINE AMIDOTRANSFERASE YLR126C-RELATED"/>
    <property type="match status" value="1"/>
</dbReference>
<dbReference type="InterPro" id="IPR029062">
    <property type="entry name" value="Class_I_gatase-like"/>
</dbReference>
<dbReference type="EMBL" id="FNZZ01000002">
    <property type="protein sequence ID" value="SEK98451.1"/>
    <property type="molecule type" value="Genomic_DNA"/>
</dbReference>
<dbReference type="GO" id="GO:0005829">
    <property type="term" value="C:cytosol"/>
    <property type="evidence" value="ECO:0007669"/>
    <property type="project" value="TreeGrafter"/>
</dbReference>
<reference evidence="4" key="1">
    <citation type="submission" date="2016-10" db="EMBL/GenBank/DDBJ databases">
        <authorList>
            <person name="Varghese N."/>
            <person name="Submissions S."/>
        </authorList>
    </citation>
    <scope>NUCLEOTIDE SEQUENCE [LARGE SCALE GENOMIC DNA]</scope>
    <source>
        <strain evidence="4">JS21-1</strain>
    </source>
</reference>
<dbReference type="Proteomes" id="UP000199214">
    <property type="component" value="Unassembled WGS sequence"/>
</dbReference>
<evidence type="ECO:0000313" key="3">
    <source>
        <dbReference type="EMBL" id="SEK98451.1"/>
    </source>
</evidence>
<dbReference type="OrthoDB" id="9813383at2"/>
<sequence>MRFLVAESETAQDRADRRERAGKSSGESFQATLEQMAPGAEVTRVEPADADGDQLSADEIAAYDAVFLTGSPLHVYDDAPEVERQLAFMRAVFDSGVPSFGSCAGLQVAVAAAGGRVRKMPERLEAAVGRRITTTEAGRDHPLLAGRAPAWDAASVHGDEVEELPEGALLLATNGVTRVQAVEIRHGNGVFWGVQYHPELSPGEIASAIRAQGASLVEEGLASDEAAVEQRAVLLDRIQRDPDDHAARWELGVDDEFAHEDRRRLEIANFIAAIPTLRAGGGKDRR</sequence>
<name>A0A1H7LHM9_9SPHN</name>
<accession>A0A1H7LHM9</accession>
<evidence type="ECO:0000313" key="4">
    <source>
        <dbReference type="Proteomes" id="UP000199214"/>
    </source>
</evidence>
<dbReference type="Gene3D" id="3.40.50.880">
    <property type="match status" value="1"/>
</dbReference>
<dbReference type="Pfam" id="PF00117">
    <property type="entry name" value="GATase"/>
    <property type="match status" value="1"/>
</dbReference>
<evidence type="ECO:0000256" key="1">
    <source>
        <dbReference type="SAM" id="MobiDB-lite"/>
    </source>
</evidence>
<feature type="domain" description="Glutamine amidotransferase" evidence="2">
    <location>
        <begin position="44"/>
        <end position="207"/>
    </location>
</feature>
<dbReference type="PANTHER" id="PTHR42695:SF5">
    <property type="entry name" value="GLUTAMINE AMIDOTRANSFERASE YLR126C-RELATED"/>
    <property type="match status" value="1"/>
</dbReference>
<dbReference type="RefSeq" id="WP_093004380.1">
    <property type="nucleotide sequence ID" value="NZ_FNZZ01000002.1"/>
</dbReference>
<dbReference type="CDD" id="cd01741">
    <property type="entry name" value="GATase1_1"/>
    <property type="match status" value="1"/>
</dbReference>
<proteinExistence type="predicted"/>
<evidence type="ECO:0000259" key="2">
    <source>
        <dbReference type="Pfam" id="PF00117"/>
    </source>
</evidence>
<dbReference type="PROSITE" id="PS51273">
    <property type="entry name" value="GATASE_TYPE_1"/>
    <property type="match status" value="1"/>
</dbReference>
<dbReference type="InterPro" id="IPR044992">
    <property type="entry name" value="ChyE-like"/>
</dbReference>
<gene>
    <name evidence="3" type="ORF">SAMN05216382_1242</name>
</gene>
<organism evidence="3 4">
    <name type="scientific">Sphingomonas palmae</name>
    <dbReference type="NCBI Taxonomy" id="1855283"/>
    <lineage>
        <taxon>Bacteria</taxon>
        <taxon>Pseudomonadati</taxon>
        <taxon>Pseudomonadota</taxon>
        <taxon>Alphaproteobacteria</taxon>
        <taxon>Sphingomonadales</taxon>
        <taxon>Sphingomonadaceae</taxon>
        <taxon>Sphingomonas</taxon>
    </lineage>
</organism>
<protein>
    <submittedName>
        <fullName evidence="3">GMP synthase (Glutamine-hydrolysing)</fullName>
    </submittedName>
</protein>
<dbReference type="SUPFAM" id="SSF52317">
    <property type="entry name" value="Class I glutamine amidotransferase-like"/>
    <property type="match status" value="1"/>
</dbReference>
<keyword evidence="4" id="KW-1185">Reference proteome</keyword>
<dbReference type="InterPro" id="IPR017926">
    <property type="entry name" value="GATASE"/>
</dbReference>
<dbReference type="AlphaFoldDB" id="A0A1H7LHM9"/>